<evidence type="ECO:0000313" key="2">
    <source>
        <dbReference type="Proteomes" id="UP000000770"/>
    </source>
</evidence>
<dbReference type="KEGG" id="sbn:Sbal195_3074"/>
<reference evidence="1 2" key="1">
    <citation type="submission" date="2007-11" db="EMBL/GenBank/DDBJ databases">
        <title>Complete sequence of chromosome of Shewanella baltica OS195.</title>
        <authorList>
            <consortium name="US DOE Joint Genome Institute"/>
            <person name="Copeland A."/>
            <person name="Lucas S."/>
            <person name="Lapidus A."/>
            <person name="Barry K."/>
            <person name="Glavina del Rio T."/>
            <person name="Dalin E."/>
            <person name="Tice H."/>
            <person name="Pitluck S."/>
            <person name="Chain P."/>
            <person name="Malfatti S."/>
            <person name="Shin M."/>
            <person name="Vergez L."/>
            <person name="Schmutz J."/>
            <person name="Larimer F."/>
            <person name="Land M."/>
            <person name="Hauser L."/>
            <person name="Kyrpides N."/>
            <person name="Kim E."/>
            <person name="Brettar I."/>
            <person name="Rodrigues J."/>
            <person name="Konstantinidis K."/>
            <person name="Klappenbach J."/>
            <person name="Hofle M."/>
            <person name="Tiedje J."/>
            <person name="Richardson P."/>
        </authorList>
    </citation>
    <scope>NUCLEOTIDE SEQUENCE [LARGE SCALE GENOMIC DNA]</scope>
    <source>
        <strain evidence="1 2">OS195</strain>
    </source>
</reference>
<name>A9KWQ2_SHEB9</name>
<protein>
    <recommendedName>
        <fullName evidence="3">Flagella biosynthesis chaperone for FliD, FliT</fullName>
    </recommendedName>
</protein>
<accession>A9KWQ2</accession>
<dbReference type="EMBL" id="CP000891">
    <property type="protein sequence ID" value="ABX50239.1"/>
    <property type="molecule type" value="Genomic_DNA"/>
</dbReference>
<organism evidence="1 2">
    <name type="scientific">Shewanella baltica (strain OS195)</name>
    <dbReference type="NCBI Taxonomy" id="399599"/>
    <lineage>
        <taxon>Bacteria</taxon>
        <taxon>Pseudomonadati</taxon>
        <taxon>Pseudomonadota</taxon>
        <taxon>Gammaproteobacteria</taxon>
        <taxon>Alteromonadales</taxon>
        <taxon>Shewanellaceae</taxon>
        <taxon>Shewanella</taxon>
    </lineage>
</organism>
<evidence type="ECO:0000313" key="1">
    <source>
        <dbReference type="EMBL" id="ABX50239.1"/>
    </source>
</evidence>
<sequence>MCKELDELNKSLYEILHKLTITPAEDEITDTLVSNLLKQVARRQILINELVVEHTEDCRSYLQRQFDLTQDFVSKSVVILAERRALLHAASKNKRQINVYKAIDSNR</sequence>
<gene>
    <name evidence="1" type="ordered locus">Sbal195_3074</name>
</gene>
<dbReference type="Proteomes" id="UP000000770">
    <property type="component" value="Chromosome"/>
</dbReference>
<dbReference type="HOGENOM" id="CLU_168307_0_0_6"/>
<proteinExistence type="predicted"/>
<dbReference type="AlphaFoldDB" id="A9KWQ2"/>
<dbReference type="RefSeq" id="WP_006085619.1">
    <property type="nucleotide sequence ID" value="NC_009997.1"/>
</dbReference>
<dbReference type="GeneID" id="11773142"/>
<evidence type="ECO:0008006" key="3">
    <source>
        <dbReference type="Google" id="ProtNLM"/>
    </source>
</evidence>